<dbReference type="GO" id="GO:0140359">
    <property type="term" value="F:ABC-type transporter activity"/>
    <property type="evidence" value="ECO:0007669"/>
    <property type="project" value="InterPro"/>
</dbReference>
<dbReference type="AlphaFoldDB" id="A0A239TIN6"/>
<protein>
    <submittedName>
        <fullName evidence="6">Phage infection protein</fullName>
    </submittedName>
</protein>
<organism evidence="6 7">
    <name type="scientific">Staphylococcus piscifermentans</name>
    <dbReference type="NCBI Taxonomy" id="70258"/>
    <lineage>
        <taxon>Bacteria</taxon>
        <taxon>Bacillati</taxon>
        <taxon>Bacillota</taxon>
        <taxon>Bacilli</taxon>
        <taxon>Bacillales</taxon>
        <taxon>Staphylococcaceae</taxon>
        <taxon>Staphylococcus</taxon>
    </lineage>
</organism>
<gene>
    <name evidence="6" type="ORF">SPI02_11160</name>
</gene>
<comment type="caution">
    <text evidence="6">The sequence shown here is derived from an EMBL/GenBank/DDBJ whole genome shotgun (WGS) entry which is preliminary data.</text>
</comment>
<accession>A0A239TIN6</accession>
<evidence type="ECO:0000313" key="7">
    <source>
        <dbReference type="Proteomes" id="UP000321736"/>
    </source>
</evidence>
<comment type="subcellular location">
    <subcellularLocation>
        <location evidence="1">Membrane</location>
        <topology evidence="1">Multi-pass membrane protein</topology>
    </subcellularLocation>
</comment>
<dbReference type="PANTHER" id="PTHR43077:SF5">
    <property type="entry name" value="PHAGE INFECTION PROTEIN"/>
    <property type="match status" value="1"/>
</dbReference>
<dbReference type="PANTHER" id="PTHR43077">
    <property type="entry name" value="TRANSPORT PERMEASE YVFS-RELATED"/>
    <property type="match status" value="1"/>
</dbReference>
<keyword evidence="4" id="KW-0472">Membrane</keyword>
<dbReference type="Gene3D" id="3.40.1710.10">
    <property type="entry name" value="abc type-2 transporter like domain"/>
    <property type="match status" value="1"/>
</dbReference>
<dbReference type="RefSeq" id="WP_095103159.1">
    <property type="nucleotide sequence ID" value="NZ_BKAR01000011.1"/>
</dbReference>
<reference evidence="6 7" key="1">
    <citation type="submission" date="2019-07" db="EMBL/GenBank/DDBJ databases">
        <title>Whole genome shotgun sequence of Staphylococcus piscifermentans NBRC 109625.</title>
        <authorList>
            <person name="Hosoyama A."/>
            <person name="Uohara A."/>
            <person name="Ohji S."/>
            <person name="Ichikawa N."/>
        </authorList>
    </citation>
    <scope>NUCLEOTIDE SEQUENCE [LARGE SCALE GENOMIC DNA]</scope>
    <source>
        <strain evidence="6 7">NBRC 109625</strain>
    </source>
</reference>
<evidence type="ECO:0000256" key="2">
    <source>
        <dbReference type="ARBA" id="ARBA00022692"/>
    </source>
</evidence>
<feature type="domain" description="ABC-2 type transporter transmembrane" evidence="5">
    <location>
        <begin position="9"/>
        <end position="411"/>
    </location>
</feature>
<evidence type="ECO:0000256" key="3">
    <source>
        <dbReference type="ARBA" id="ARBA00022989"/>
    </source>
</evidence>
<dbReference type="OrthoDB" id="2406134at2"/>
<dbReference type="Pfam" id="PF12698">
    <property type="entry name" value="ABC2_membrane_3"/>
    <property type="match status" value="1"/>
</dbReference>
<evidence type="ECO:0000313" key="6">
    <source>
        <dbReference type="EMBL" id="GEP84531.1"/>
    </source>
</evidence>
<keyword evidence="3" id="KW-1133">Transmembrane helix</keyword>
<dbReference type="Proteomes" id="UP000321736">
    <property type="component" value="Unassembled WGS sequence"/>
</dbReference>
<dbReference type="InterPro" id="IPR013525">
    <property type="entry name" value="ABC2_TM"/>
</dbReference>
<evidence type="ECO:0000259" key="5">
    <source>
        <dbReference type="Pfam" id="PF12698"/>
    </source>
</evidence>
<evidence type="ECO:0000256" key="1">
    <source>
        <dbReference type="ARBA" id="ARBA00004141"/>
    </source>
</evidence>
<sequence>MNIFKNKLLWIAPIGLLVVIMLLAVAFYPAYNPKPKNIPLAVVNLDKGTDMQGKHVNIGKDLTDNLLKNKSEAIEWKEVSSEKKAREGMDDEKYFGTVVLEKDFSKHALSKTQASVMKAKKQEMEDKVKSGEIPPEAAQQMAEKMKQSGSQDVKPESAQLKTIISQGVNLQGSQIATKVLDGLGQKVNAKITKQSLDILNKQNVAIPAKDIESLTQPVNVDNITIHKVKDHQANGNASFLMFMPVWMGSLITSVILFFAFRTSNLVTRKNRFIAALSQIVMTAVSALIGSFGYIYFMKDVLGFHFDHPNRVAFYIMIAFMGFIGLVLGCMTWTGMKIVPVFFLLLFFSMQLLMLPEQMLPEFYRKYIVGWNPFSHYAHTLRDIIYMNQHIEMNATIWMFIGFMIFGIVSVIAASFVRKHSDKRAEIPA</sequence>
<keyword evidence="2" id="KW-0812">Transmembrane</keyword>
<evidence type="ECO:0000256" key="4">
    <source>
        <dbReference type="ARBA" id="ARBA00023136"/>
    </source>
</evidence>
<name>A0A239TIN6_9STAP</name>
<dbReference type="GO" id="GO:0016020">
    <property type="term" value="C:membrane"/>
    <property type="evidence" value="ECO:0007669"/>
    <property type="project" value="UniProtKB-SubCell"/>
</dbReference>
<dbReference type="EMBL" id="BKAR01000011">
    <property type="protein sequence ID" value="GEP84531.1"/>
    <property type="molecule type" value="Genomic_DNA"/>
</dbReference>
<proteinExistence type="predicted"/>
<dbReference type="InterPro" id="IPR051328">
    <property type="entry name" value="T7SS_ABC-Transporter"/>
</dbReference>
<keyword evidence="7" id="KW-1185">Reference proteome</keyword>